<evidence type="ECO:0000313" key="8">
    <source>
        <dbReference type="Proteomes" id="UP000753724"/>
    </source>
</evidence>
<dbReference type="InterPro" id="IPR022642">
    <property type="entry name" value="CheR_C"/>
</dbReference>
<gene>
    <name evidence="7" type="ORF">GTZ99_12730</name>
</gene>
<dbReference type="EMBL" id="JAAAPO010000005">
    <property type="protein sequence ID" value="NBC37416.1"/>
    <property type="molecule type" value="Genomic_DNA"/>
</dbReference>
<keyword evidence="4 5" id="KW-0949">S-adenosyl-L-methionine</keyword>
<evidence type="ECO:0000256" key="3">
    <source>
        <dbReference type="ARBA" id="ARBA00022679"/>
    </source>
</evidence>
<evidence type="ECO:0000313" key="7">
    <source>
        <dbReference type="EMBL" id="NBC37416.1"/>
    </source>
</evidence>
<dbReference type="InterPro" id="IPR036804">
    <property type="entry name" value="CheR_N_sf"/>
</dbReference>
<evidence type="ECO:0000256" key="5">
    <source>
        <dbReference type="PIRNR" id="PIRNR000410"/>
    </source>
</evidence>
<dbReference type="EC" id="2.1.1.80" evidence="5"/>
<dbReference type="Pfam" id="PF03705">
    <property type="entry name" value="CheR_N"/>
    <property type="match status" value="1"/>
</dbReference>
<dbReference type="Gene3D" id="3.40.50.150">
    <property type="entry name" value="Vaccinia Virus protein VP39"/>
    <property type="match status" value="1"/>
</dbReference>
<dbReference type="InterPro" id="IPR026024">
    <property type="entry name" value="Chemotaxis_MeTrfase_CheR"/>
</dbReference>
<dbReference type="InterPro" id="IPR050903">
    <property type="entry name" value="Bact_Chemotaxis_MeTrfase"/>
</dbReference>
<keyword evidence="3 5" id="KW-0808">Transferase</keyword>
<keyword evidence="2 5" id="KW-0489">Methyltransferase</keyword>
<evidence type="ECO:0000256" key="1">
    <source>
        <dbReference type="ARBA" id="ARBA00001541"/>
    </source>
</evidence>
<dbReference type="PANTHER" id="PTHR24422:SF10">
    <property type="entry name" value="CHEMOTAXIS PROTEIN METHYLTRANSFERASE 2"/>
    <property type="match status" value="1"/>
</dbReference>
<evidence type="ECO:0000256" key="4">
    <source>
        <dbReference type="ARBA" id="ARBA00022691"/>
    </source>
</evidence>
<keyword evidence="8" id="KW-1185">Reference proteome</keyword>
<dbReference type="Proteomes" id="UP000753724">
    <property type="component" value="Unassembled WGS sequence"/>
</dbReference>
<organism evidence="7 8">
    <name type="scientific">Novosphingobium ovatum</name>
    <dbReference type="NCBI Taxonomy" id="1908523"/>
    <lineage>
        <taxon>Bacteria</taxon>
        <taxon>Pseudomonadati</taxon>
        <taxon>Pseudomonadota</taxon>
        <taxon>Alphaproteobacteria</taxon>
        <taxon>Sphingomonadales</taxon>
        <taxon>Sphingomonadaceae</taxon>
        <taxon>Novosphingobium</taxon>
    </lineage>
</organism>
<comment type="catalytic activity">
    <reaction evidence="1 5">
        <text>L-glutamyl-[protein] + S-adenosyl-L-methionine = [protein]-L-glutamate 5-O-methyl ester + S-adenosyl-L-homocysteine</text>
        <dbReference type="Rhea" id="RHEA:24452"/>
        <dbReference type="Rhea" id="RHEA-COMP:10208"/>
        <dbReference type="Rhea" id="RHEA-COMP:10311"/>
        <dbReference type="ChEBI" id="CHEBI:29973"/>
        <dbReference type="ChEBI" id="CHEBI:57856"/>
        <dbReference type="ChEBI" id="CHEBI:59789"/>
        <dbReference type="ChEBI" id="CHEBI:82795"/>
        <dbReference type="EC" id="2.1.1.80"/>
    </reaction>
</comment>
<feature type="domain" description="CheR-type methyltransferase" evidence="6">
    <location>
        <begin position="12"/>
        <end position="275"/>
    </location>
</feature>
<dbReference type="Pfam" id="PF01739">
    <property type="entry name" value="CheR"/>
    <property type="match status" value="1"/>
</dbReference>
<protein>
    <recommendedName>
        <fullName evidence="5">Chemotaxis protein methyltransferase</fullName>
        <ecNumber evidence="5">2.1.1.80</ecNumber>
    </recommendedName>
</protein>
<dbReference type="PANTHER" id="PTHR24422">
    <property type="entry name" value="CHEMOTAXIS PROTEIN METHYLTRANSFERASE"/>
    <property type="match status" value="1"/>
</dbReference>
<proteinExistence type="predicted"/>
<dbReference type="SUPFAM" id="SSF53335">
    <property type="entry name" value="S-adenosyl-L-methionine-dependent methyltransferases"/>
    <property type="match status" value="1"/>
</dbReference>
<evidence type="ECO:0000256" key="2">
    <source>
        <dbReference type="ARBA" id="ARBA00022603"/>
    </source>
</evidence>
<dbReference type="RefSeq" id="WP_161719474.1">
    <property type="nucleotide sequence ID" value="NZ_JAAAPO010000005.1"/>
</dbReference>
<dbReference type="Gene3D" id="1.10.155.10">
    <property type="entry name" value="Chemotaxis receptor methyltransferase CheR, N-terminal domain"/>
    <property type="match status" value="1"/>
</dbReference>
<dbReference type="SMART" id="SM00138">
    <property type="entry name" value="MeTrc"/>
    <property type="match status" value="1"/>
</dbReference>
<name>A0ABW9XFU9_9SPHN</name>
<comment type="caution">
    <text evidence="7">The sequence shown here is derived from an EMBL/GenBank/DDBJ whole genome shotgun (WGS) entry which is preliminary data.</text>
</comment>
<dbReference type="SUPFAM" id="SSF47757">
    <property type="entry name" value="Chemotaxis receptor methyltransferase CheR, N-terminal domain"/>
    <property type="match status" value="1"/>
</dbReference>
<comment type="function">
    <text evidence="5">Methylation of the membrane-bound methyl-accepting chemotaxis proteins (MCP) to form gamma-glutamyl methyl ester residues in MCP.</text>
</comment>
<sequence length="286" mass="33174">MSRPPVAAPPKISAEDVVSFCDFFYKKTGISMDASRRYFIDRRLEERMAANDCKTFREYLALVKFQPGGGEMQALINEMTVNETYFFREDYQFQCLTRHMLDEIADRRGNNRAPIRIWSVPCSTGEEPYTIAISILENWGRANDFDIEILASDIDSRVLGRAQEGIYEARALHRVPTKVRDTYFRKLDNDRWQVIDDLRESVDFSLVNVCNPTQMARMRGIDVIFCRNLLIYFDDLSRRRAAEHFYEALNPGGFVALGHSESMSRISNIFNPRKFPEAIVHQRPVS</sequence>
<dbReference type="PRINTS" id="PR00996">
    <property type="entry name" value="CHERMTFRASE"/>
</dbReference>
<evidence type="ECO:0000259" key="6">
    <source>
        <dbReference type="PROSITE" id="PS50123"/>
    </source>
</evidence>
<dbReference type="InterPro" id="IPR022641">
    <property type="entry name" value="CheR_N"/>
</dbReference>
<dbReference type="PROSITE" id="PS50123">
    <property type="entry name" value="CHER"/>
    <property type="match status" value="1"/>
</dbReference>
<dbReference type="InterPro" id="IPR000780">
    <property type="entry name" value="CheR_MeTrfase"/>
</dbReference>
<dbReference type="InterPro" id="IPR029063">
    <property type="entry name" value="SAM-dependent_MTases_sf"/>
</dbReference>
<dbReference type="PIRSF" id="PIRSF000410">
    <property type="entry name" value="CheR"/>
    <property type="match status" value="1"/>
</dbReference>
<reference evidence="8" key="1">
    <citation type="submission" date="2020-01" db="EMBL/GenBank/DDBJ databases">
        <title>Sphingomonas sp. strain CSW-10.</title>
        <authorList>
            <person name="Chen W.-M."/>
        </authorList>
    </citation>
    <scope>NUCLEOTIDE SEQUENCE [LARGE SCALE GENOMIC DNA]</scope>
    <source>
        <strain evidence="8">FSY-8</strain>
    </source>
</reference>
<accession>A0ABW9XFU9</accession>